<sequence>LIATQRPLGCALWSGPHPQSLHPSPHLKTRQCLLSGPKPMVLYWVAHEFALQPIYGVTMEVEGLVAVDPLGCSGLVGATMGSVVVSSVCSRLITREVSTEPVFYLFYLSVNSSFWVLRMYTIMLAVMAVSYRRMGSSRALQHNSVMRLGKGKDVFYIETLFSISRWMILSRFMKDRDMMHATRITFSNFISISF</sequence>
<feature type="non-terminal residue" evidence="2">
    <location>
        <position position="1"/>
    </location>
</feature>
<protein>
    <submittedName>
        <fullName evidence="2">Uncharacterized protein</fullName>
    </submittedName>
</protein>
<dbReference type="Proteomes" id="UP000823775">
    <property type="component" value="Unassembled WGS sequence"/>
</dbReference>
<feature type="transmembrane region" description="Helical" evidence="1">
    <location>
        <begin position="115"/>
        <end position="134"/>
    </location>
</feature>
<keyword evidence="3" id="KW-1185">Reference proteome</keyword>
<gene>
    <name evidence="2" type="ORF">HAX54_003030</name>
</gene>
<evidence type="ECO:0000256" key="1">
    <source>
        <dbReference type="SAM" id="Phobius"/>
    </source>
</evidence>
<keyword evidence="1" id="KW-0472">Membrane</keyword>
<organism evidence="2 3">
    <name type="scientific">Datura stramonium</name>
    <name type="common">Jimsonweed</name>
    <name type="synonym">Common thornapple</name>
    <dbReference type="NCBI Taxonomy" id="4076"/>
    <lineage>
        <taxon>Eukaryota</taxon>
        <taxon>Viridiplantae</taxon>
        <taxon>Streptophyta</taxon>
        <taxon>Embryophyta</taxon>
        <taxon>Tracheophyta</taxon>
        <taxon>Spermatophyta</taxon>
        <taxon>Magnoliopsida</taxon>
        <taxon>eudicotyledons</taxon>
        <taxon>Gunneridae</taxon>
        <taxon>Pentapetalae</taxon>
        <taxon>asterids</taxon>
        <taxon>lamiids</taxon>
        <taxon>Solanales</taxon>
        <taxon>Solanaceae</taxon>
        <taxon>Solanoideae</taxon>
        <taxon>Datureae</taxon>
        <taxon>Datura</taxon>
    </lineage>
</organism>
<evidence type="ECO:0000313" key="3">
    <source>
        <dbReference type="Proteomes" id="UP000823775"/>
    </source>
</evidence>
<accession>A0ABS8T5G6</accession>
<keyword evidence="1" id="KW-1133">Transmembrane helix</keyword>
<reference evidence="2 3" key="1">
    <citation type="journal article" date="2021" name="BMC Genomics">
        <title>Datura genome reveals duplications of psychoactive alkaloid biosynthetic genes and high mutation rate following tissue culture.</title>
        <authorList>
            <person name="Rajewski A."/>
            <person name="Carter-House D."/>
            <person name="Stajich J."/>
            <person name="Litt A."/>
        </authorList>
    </citation>
    <scope>NUCLEOTIDE SEQUENCE [LARGE SCALE GENOMIC DNA]</scope>
    <source>
        <strain evidence="2">AR-01</strain>
    </source>
</reference>
<comment type="caution">
    <text evidence="2">The sequence shown here is derived from an EMBL/GenBank/DDBJ whole genome shotgun (WGS) entry which is preliminary data.</text>
</comment>
<dbReference type="EMBL" id="JACEIK010001137">
    <property type="protein sequence ID" value="MCD7466388.1"/>
    <property type="molecule type" value="Genomic_DNA"/>
</dbReference>
<name>A0ABS8T5G6_DATST</name>
<proteinExistence type="predicted"/>
<evidence type="ECO:0000313" key="2">
    <source>
        <dbReference type="EMBL" id="MCD7466388.1"/>
    </source>
</evidence>
<keyword evidence="1" id="KW-0812">Transmembrane</keyword>